<dbReference type="PANTHER" id="PTHR46211:SF14">
    <property type="entry name" value="GLYCEROPHOSPHODIESTER PHOSPHODIESTERASE"/>
    <property type="match status" value="1"/>
</dbReference>
<evidence type="ECO:0000256" key="3">
    <source>
        <dbReference type="ARBA" id="ARBA00047512"/>
    </source>
</evidence>
<dbReference type="GO" id="GO:0006629">
    <property type="term" value="P:lipid metabolic process"/>
    <property type="evidence" value="ECO:0007669"/>
    <property type="project" value="InterPro"/>
</dbReference>
<dbReference type="Proteomes" id="UP000256970">
    <property type="component" value="Unassembled WGS sequence"/>
</dbReference>
<dbReference type="GO" id="GO:0006071">
    <property type="term" value="P:glycerol metabolic process"/>
    <property type="evidence" value="ECO:0007669"/>
    <property type="project" value="UniProtKB-KW"/>
</dbReference>
<evidence type="ECO:0000313" key="6">
    <source>
        <dbReference type="Proteomes" id="UP000256970"/>
    </source>
</evidence>
<keyword evidence="2" id="KW-0319">Glycerol metabolism</keyword>
<accession>A0A383VJ30</accession>
<keyword evidence="6" id="KW-1185">Reference proteome</keyword>
<dbReference type="GO" id="GO:0008889">
    <property type="term" value="F:glycerophosphodiester phosphodiesterase activity"/>
    <property type="evidence" value="ECO:0007669"/>
    <property type="project" value="UniProtKB-EC"/>
</dbReference>
<dbReference type="EC" id="3.1.4.46" evidence="1"/>
<dbReference type="InterPro" id="IPR030395">
    <property type="entry name" value="GP_PDE_dom"/>
</dbReference>
<dbReference type="InterPro" id="IPR017946">
    <property type="entry name" value="PLC-like_Pdiesterase_TIM-brl"/>
</dbReference>
<feature type="domain" description="GP-PDE" evidence="4">
    <location>
        <begin position="7"/>
        <end position="291"/>
    </location>
</feature>
<dbReference type="EMBL" id="FNXT01000453">
    <property type="protein sequence ID" value="SZX64752.1"/>
    <property type="molecule type" value="Genomic_DNA"/>
</dbReference>
<dbReference type="Gene3D" id="3.20.20.190">
    <property type="entry name" value="Phosphatidylinositol (PI) phosphodiesterase"/>
    <property type="match status" value="1"/>
</dbReference>
<dbReference type="Pfam" id="PF03009">
    <property type="entry name" value="GDPD"/>
    <property type="match status" value="1"/>
</dbReference>
<dbReference type="PROSITE" id="PS50007">
    <property type="entry name" value="PIPLC_X_DOMAIN"/>
    <property type="match status" value="1"/>
</dbReference>
<dbReference type="STRING" id="3088.A0A383VJ30"/>
<evidence type="ECO:0000256" key="2">
    <source>
        <dbReference type="ARBA" id="ARBA00022798"/>
    </source>
</evidence>
<gene>
    <name evidence="5" type="ORF">BQ4739_LOCUS5243</name>
</gene>
<proteinExistence type="predicted"/>
<reference evidence="5 6" key="1">
    <citation type="submission" date="2016-10" db="EMBL/GenBank/DDBJ databases">
        <authorList>
            <person name="Cai Z."/>
        </authorList>
    </citation>
    <scope>NUCLEOTIDE SEQUENCE [LARGE SCALE GENOMIC DNA]</scope>
</reference>
<dbReference type="SUPFAM" id="SSF51695">
    <property type="entry name" value="PLC-like phosphodiesterases"/>
    <property type="match status" value="2"/>
</dbReference>
<dbReference type="AlphaFoldDB" id="A0A383VJ30"/>
<comment type="catalytic activity">
    <reaction evidence="3">
        <text>a sn-glycero-3-phosphodiester + H2O = an alcohol + sn-glycerol 3-phosphate + H(+)</text>
        <dbReference type="Rhea" id="RHEA:12969"/>
        <dbReference type="ChEBI" id="CHEBI:15377"/>
        <dbReference type="ChEBI" id="CHEBI:15378"/>
        <dbReference type="ChEBI" id="CHEBI:30879"/>
        <dbReference type="ChEBI" id="CHEBI:57597"/>
        <dbReference type="ChEBI" id="CHEBI:83408"/>
        <dbReference type="EC" id="3.1.4.46"/>
    </reaction>
</comment>
<evidence type="ECO:0000256" key="1">
    <source>
        <dbReference type="ARBA" id="ARBA00012247"/>
    </source>
</evidence>
<organism evidence="5 6">
    <name type="scientific">Tetradesmus obliquus</name>
    <name type="common">Green alga</name>
    <name type="synonym">Acutodesmus obliquus</name>
    <dbReference type="NCBI Taxonomy" id="3088"/>
    <lineage>
        <taxon>Eukaryota</taxon>
        <taxon>Viridiplantae</taxon>
        <taxon>Chlorophyta</taxon>
        <taxon>core chlorophytes</taxon>
        <taxon>Chlorophyceae</taxon>
        <taxon>CS clade</taxon>
        <taxon>Sphaeropleales</taxon>
        <taxon>Scenedesmaceae</taxon>
        <taxon>Tetradesmus</taxon>
    </lineage>
</organism>
<dbReference type="PANTHER" id="PTHR46211">
    <property type="entry name" value="GLYCEROPHOSPHORYL DIESTER PHOSPHODIESTERASE"/>
    <property type="match status" value="1"/>
</dbReference>
<evidence type="ECO:0000259" key="4">
    <source>
        <dbReference type="PROSITE" id="PS51704"/>
    </source>
</evidence>
<evidence type="ECO:0000313" key="5">
    <source>
        <dbReference type="EMBL" id="SZX64752.1"/>
    </source>
</evidence>
<sequence length="356" mass="37037">MEAQQYFTIIAHRGDSSAAPENTVQAFDAALQQGFRSFETDCQLSSDGAVVIVHDEKLGRVNDGTGAVAEHTLAQLQQLDAGSWFGAAFAGARMPTLQQLLQTYKGKAHIHLELKSQQPQLPVAVASLLQQYGWLETCLAPQTDSAAAAHPQQGSTGSAAGSPGSAAAQAAACGGGGGAAAAAFSVPGITITSFHLQQLQASKQLLPSVQHGWLIQEVSNELLDTAAACGFEMLCPRANALTAEGVALIKSRGLVVRAWGVKTIELLHHVVHDSRHAGQVEDVYQRAGTAGIDVSIAWRTHLLQCPNSLNLPGTAVGQSRSPLRQPNTSRCLAAAAAAAAVVSSVPAWHSSIGSSH</sequence>
<dbReference type="PROSITE" id="PS51704">
    <property type="entry name" value="GP_PDE"/>
    <property type="match status" value="1"/>
</dbReference>
<protein>
    <recommendedName>
        <fullName evidence="1">glycerophosphodiester phosphodiesterase</fullName>
        <ecNumber evidence="1">3.1.4.46</ecNumber>
    </recommendedName>
</protein>
<name>A0A383VJ30_TETOB</name>